<dbReference type="EMBL" id="CP114040">
    <property type="protein sequence ID" value="WAS91040.1"/>
    <property type="molecule type" value="Genomic_DNA"/>
</dbReference>
<evidence type="ECO:0000313" key="1">
    <source>
        <dbReference type="EMBL" id="WAS91040.1"/>
    </source>
</evidence>
<sequence length="97" mass="10750">MPLSVTSRYHRLELLVDPDRGPYVAQRPAPAPDVATGSINHVLVGEETLDQLAKQYYGREELWWRIADANPARHPADWRAGDTLVIPPLTAAPAPTE</sequence>
<dbReference type="RefSeq" id="WP_269033404.1">
    <property type="nucleotide sequence ID" value="NZ_CP114040.1"/>
</dbReference>
<keyword evidence="2" id="KW-1185">Reference proteome</keyword>
<name>A0ABY7GVX0_9BACT</name>
<protein>
    <recommendedName>
        <fullName evidence="3">LysM domain-containing protein</fullName>
    </recommendedName>
</protein>
<dbReference type="Proteomes" id="UP001164459">
    <property type="component" value="Chromosome"/>
</dbReference>
<gene>
    <name evidence="1" type="ORF">O0S08_33040</name>
</gene>
<evidence type="ECO:0000313" key="2">
    <source>
        <dbReference type="Proteomes" id="UP001164459"/>
    </source>
</evidence>
<proteinExistence type="predicted"/>
<reference evidence="1" key="1">
    <citation type="submission" date="2022-11" db="EMBL/GenBank/DDBJ databases">
        <title>Minimal conservation of predation-associated metabolite biosynthetic gene clusters underscores biosynthetic potential of Myxococcota including descriptions for ten novel species: Archangium lansinium sp. nov., Myxococcus landrumus sp. nov., Nannocystis bai.</title>
        <authorList>
            <person name="Ahearne A."/>
            <person name="Stevens C."/>
            <person name="Dowd S."/>
        </authorList>
    </citation>
    <scope>NUCLEOTIDE SEQUENCE</scope>
    <source>
        <strain evidence="1">Fl3</strain>
    </source>
</reference>
<dbReference type="Gene3D" id="3.10.350.10">
    <property type="entry name" value="LysM domain"/>
    <property type="match status" value="1"/>
</dbReference>
<dbReference type="InterPro" id="IPR036779">
    <property type="entry name" value="LysM_dom_sf"/>
</dbReference>
<organism evidence="1 2">
    <name type="scientific">Nannocystis punicea</name>
    <dbReference type="NCBI Taxonomy" id="2995304"/>
    <lineage>
        <taxon>Bacteria</taxon>
        <taxon>Pseudomonadati</taxon>
        <taxon>Myxococcota</taxon>
        <taxon>Polyangia</taxon>
        <taxon>Nannocystales</taxon>
        <taxon>Nannocystaceae</taxon>
        <taxon>Nannocystis</taxon>
    </lineage>
</organism>
<accession>A0ABY7GVX0</accession>
<evidence type="ECO:0008006" key="3">
    <source>
        <dbReference type="Google" id="ProtNLM"/>
    </source>
</evidence>